<gene>
    <name evidence="1" type="ORF">HaLaN_24749</name>
</gene>
<protein>
    <submittedName>
        <fullName evidence="1">Uncharacterized protein</fullName>
    </submittedName>
</protein>
<keyword evidence="2" id="KW-1185">Reference proteome</keyword>
<dbReference type="Proteomes" id="UP000485058">
    <property type="component" value="Unassembled WGS sequence"/>
</dbReference>
<reference evidence="1 2" key="1">
    <citation type="submission" date="2020-02" db="EMBL/GenBank/DDBJ databases">
        <title>Draft genome sequence of Haematococcus lacustris strain NIES-144.</title>
        <authorList>
            <person name="Morimoto D."/>
            <person name="Nakagawa S."/>
            <person name="Yoshida T."/>
            <person name="Sawayama S."/>
        </authorList>
    </citation>
    <scope>NUCLEOTIDE SEQUENCE [LARGE SCALE GENOMIC DNA]</scope>
    <source>
        <strain evidence="1 2">NIES-144</strain>
    </source>
</reference>
<proteinExistence type="predicted"/>
<feature type="non-terminal residue" evidence="1">
    <location>
        <position position="1"/>
    </location>
</feature>
<dbReference type="AlphaFoldDB" id="A0A699ZX53"/>
<accession>A0A699ZX53</accession>
<dbReference type="EMBL" id="BLLF01003170">
    <property type="protein sequence ID" value="GFH26575.1"/>
    <property type="molecule type" value="Genomic_DNA"/>
</dbReference>
<evidence type="ECO:0000313" key="2">
    <source>
        <dbReference type="Proteomes" id="UP000485058"/>
    </source>
</evidence>
<sequence length="69" mass="6930">GLQVPLLVQLLKEQVLQAQRSALGWDAGLAVNLVTVMTAAAQGGQAGAQAVLEAPVPSTQTGPVTATHS</sequence>
<evidence type="ECO:0000313" key="1">
    <source>
        <dbReference type="EMBL" id="GFH26575.1"/>
    </source>
</evidence>
<name>A0A699ZX53_HAELA</name>
<organism evidence="1 2">
    <name type="scientific">Haematococcus lacustris</name>
    <name type="common">Green alga</name>
    <name type="synonym">Haematococcus pluvialis</name>
    <dbReference type="NCBI Taxonomy" id="44745"/>
    <lineage>
        <taxon>Eukaryota</taxon>
        <taxon>Viridiplantae</taxon>
        <taxon>Chlorophyta</taxon>
        <taxon>core chlorophytes</taxon>
        <taxon>Chlorophyceae</taxon>
        <taxon>CS clade</taxon>
        <taxon>Chlamydomonadales</taxon>
        <taxon>Haematococcaceae</taxon>
        <taxon>Haematococcus</taxon>
    </lineage>
</organism>
<comment type="caution">
    <text evidence="1">The sequence shown here is derived from an EMBL/GenBank/DDBJ whole genome shotgun (WGS) entry which is preliminary data.</text>
</comment>